<keyword evidence="2" id="KW-1185">Reference proteome</keyword>
<dbReference type="KEGG" id="bsan:CHH28_03645"/>
<evidence type="ECO:0000313" key="2">
    <source>
        <dbReference type="Proteomes" id="UP000202440"/>
    </source>
</evidence>
<proteinExistence type="predicted"/>
<dbReference type="EMBL" id="CP022530">
    <property type="protein sequence ID" value="ASP40820.1"/>
    <property type="molecule type" value="Genomic_DNA"/>
</dbReference>
<dbReference type="Proteomes" id="UP000202440">
    <property type="component" value="Chromosome"/>
</dbReference>
<gene>
    <name evidence="1" type="ORF">CHH28_03645</name>
</gene>
<protein>
    <recommendedName>
        <fullName evidence="3">Aminopeptidase</fullName>
    </recommendedName>
</protein>
<accession>A0A222FPV4</accession>
<sequence>MQKKDKEKVFGGDWSQEQLREFMQVDSHDGTDPDHIALIRAYRHMVPATFAQFVALFVAEGRNVQAADLQGRSAIEVMASHSQGEEYAAILQQAAGV</sequence>
<reference evidence="1 2" key="1">
    <citation type="submission" date="2017-07" db="EMBL/GenBank/DDBJ databases">
        <title>Annotated genome sequence of Bacterioplanes sanyensis isolated from Red Sea.</title>
        <authorList>
            <person name="Rehman Z.U."/>
        </authorList>
    </citation>
    <scope>NUCLEOTIDE SEQUENCE [LARGE SCALE GENOMIC DNA]</scope>
    <source>
        <strain evidence="1 2">NV9</strain>
    </source>
</reference>
<dbReference type="RefSeq" id="WP_094061972.1">
    <property type="nucleotide sequence ID" value="NZ_CP022530.1"/>
</dbReference>
<evidence type="ECO:0008006" key="3">
    <source>
        <dbReference type="Google" id="ProtNLM"/>
    </source>
</evidence>
<organism evidence="1 2">
    <name type="scientific">Bacterioplanes sanyensis</name>
    <dbReference type="NCBI Taxonomy" id="1249553"/>
    <lineage>
        <taxon>Bacteria</taxon>
        <taxon>Pseudomonadati</taxon>
        <taxon>Pseudomonadota</taxon>
        <taxon>Gammaproteobacteria</taxon>
        <taxon>Oceanospirillales</taxon>
        <taxon>Oceanospirillaceae</taxon>
        <taxon>Bacterioplanes</taxon>
    </lineage>
</organism>
<evidence type="ECO:0000313" key="1">
    <source>
        <dbReference type="EMBL" id="ASP40820.1"/>
    </source>
</evidence>
<dbReference type="AlphaFoldDB" id="A0A222FPV4"/>
<dbReference type="OrthoDB" id="5736604at2"/>
<dbReference type="NCBIfam" id="NF038106">
    <property type="entry name" value="gamma_NF038106"/>
    <property type="match status" value="1"/>
</dbReference>
<dbReference type="InterPro" id="IPR047742">
    <property type="entry name" value="PA4642-like"/>
</dbReference>
<name>A0A222FPV4_9GAMM</name>